<keyword evidence="1 2" id="KW-0728">SH3 domain</keyword>
<dbReference type="EMBL" id="JADGJW010001022">
    <property type="protein sequence ID" value="KAJ3207932.1"/>
    <property type="molecule type" value="Genomic_DNA"/>
</dbReference>
<feature type="domain" description="SH3" evidence="4">
    <location>
        <begin position="457"/>
        <end position="518"/>
    </location>
</feature>
<evidence type="ECO:0000313" key="5">
    <source>
        <dbReference type="EMBL" id="KAJ3207932.1"/>
    </source>
</evidence>
<gene>
    <name evidence="5" type="ORF">HK099_000167</name>
</gene>
<evidence type="ECO:0000259" key="4">
    <source>
        <dbReference type="PROSITE" id="PS50002"/>
    </source>
</evidence>
<evidence type="ECO:0000256" key="1">
    <source>
        <dbReference type="ARBA" id="ARBA00022443"/>
    </source>
</evidence>
<dbReference type="AlphaFoldDB" id="A0AAD5XSW2"/>
<organism evidence="5 6">
    <name type="scientific">Clydaea vesicula</name>
    <dbReference type="NCBI Taxonomy" id="447962"/>
    <lineage>
        <taxon>Eukaryota</taxon>
        <taxon>Fungi</taxon>
        <taxon>Fungi incertae sedis</taxon>
        <taxon>Chytridiomycota</taxon>
        <taxon>Chytridiomycota incertae sedis</taxon>
        <taxon>Chytridiomycetes</taxon>
        <taxon>Lobulomycetales</taxon>
        <taxon>Lobulomycetaceae</taxon>
        <taxon>Clydaea</taxon>
    </lineage>
</organism>
<keyword evidence="3" id="KW-1133">Transmembrane helix</keyword>
<comment type="caution">
    <text evidence="5">The sequence shown here is derived from an EMBL/GenBank/DDBJ whole genome shotgun (WGS) entry which is preliminary data.</text>
</comment>
<evidence type="ECO:0000313" key="6">
    <source>
        <dbReference type="Proteomes" id="UP001211065"/>
    </source>
</evidence>
<dbReference type="SMART" id="SM00326">
    <property type="entry name" value="SH3"/>
    <property type="match status" value="1"/>
</dbReference>
<accession>A0AAD5XSW2</accession>
<keyword evidence="3" id="KW-0812">Transmembrane</keyword>
<proteinExistence type="predicted"/>
<evidence type="ECO:0000256" key="2">
    <source>
        <dbReference type="PROSITE-ProRule" id="PRU00192"/>
    </source>
</evidence>
<name>A0AAD5XSW2_9FUNG</name>
<protein>
    <recommendedName>
        <fullName evidence="4">SH3 domain-containing protein</fullName>
    </recommendedName>
</protein>
<dbReference type="InterPro" id="IPR001452">
    <property type="entry name" value="SH3_domain"/>
</dbReference>
<keyword evidence="3" id="KW-0472">Membrane</keyword>
<dbReference type="PROSITE" id="PS50002">
    <property type="entry name" value="SH3"/>
    <property type="match status" value="1"/>
</dbReference>
<dbReference type="Proteomes" id="UP001211065">
    <property type="component" value="Unassembled WGS sequence"/>
</dbReference>
<dbReference type="Pfam" id="PF00018">
    <property type="entry name" value="SH3_1"/>
    <property type="match status" value="1"/>
</dbReference>
<dbReference type="SUPFAM" id="SSF50044">
    <property type="entry name" value="SH3-domain"/>
    <property type="match status" value="1"/>
</dbReference>
<reference evidence="5" key="1">
    <citation type="submission" date="2020-05" db="EMBL/GenBank/DDBJ databases">
        <title>Phylogenomic resolution of chytrid fungi.</title>
        <authorList>
            <person name="Stajich J.E."/>
            <person name="Amses K."/>
            <person name="Simmons R."/>
            <person name="Seto K."/>
            <person name="Myers J."/>
            <person name="Bonds A."/>
            <person name="Quandt C.A."/>
            <person name="Barry K."/>
            <person name="Liu P."/>
            <person name="Grigoriev I."/>
            <person name="Longcore J.E."/>
            <person name="James T.Y."/>
        </authorList>
    </citation>
    <scope>NUCLEOTIDE SEQUENCE</scope>
    <source>
        <strain evidence="5">JEL0476</strain>
    </source>
</reference>
<dbReference type="InterPro" id="IPR036028">
    <property type="entry name" value="SH3-like_dom_sf"/>
</dbReference>
<sequence>MDHCFVLDKANYCGPAFENVLISKNDAFFDQASFEHYLTLEINNYGSSIIQFNCSDSQKTLELWEKRAFQASFECSKYAYQSFYICSTQAFSNTTIPSSFETVVPESLKLCNSQCQLSKYSFIDNFLSNDEVCPVLSEINSDRNSLIMQFEEFCNIFTGVNNGCYPGSPSESSNCGFISPSAALIGCRSHINSQDPCCISLVSKFPVTSAENSKFKPSTTSFISKTKMFNPPTTETLEVSINSIENTLVETLIEADQEGGTLEKVNRASAKEELPHNNMLPGVIATFVILAMTIVVTCFIFRKKNLKKKKTLSLNMDRLKSELTEKRLNYRENFPSPSLKVEYIKAIKNVSKIPLKTYSMNGDIDLTEKINFKKIKSDEDSFFKNTEDHCILNSKNTRIQILKHNVSKNNTSEQKALFSETQTPNKYERINVSMRTSSSSIGNLLLSPKTKNFILDSKAKKMIVLVEYKSSQSDEVDLRFGEEIYVVEKFEDGWGLGIKVTDGLSGAFPLCCVCDSYKFKKEQELLIHETLRQNSSSNISGRTEIEWVENIPIKKGLKRVTESQLYDEYFL</sequence>
<feature type="transmembrane region" description="Helical" evidence="3">
    <location>
        <begin position="279"/>
        <end position="301"/>
    </location>
</feature>
<keyword evidence="6" id="KW-1185">Reference proteome</keyword>
<dbReference type="Gene3D" id="2.30.30.40">
    <property type="entry name" value="SH3 Domains"/>
    <property type="match status" value="1"/>
</dbReference>
<evidence type="ECO:0000256" key="3">
    <source>
        <dbReference type="SAM" id="Phobius"/>
    </source>
</evidence>